<evidence type="ECO:0000313" key="3">
    <source>
        <dbReference type="EMBL" id="KAL3729426.1"/>
    </source>
</evidence>
<gene>
    <name evidence="3" type="ORF">ACJRO7_026527</name>
</gene>
<proteinExistence type="predicted"/>
<dbReference type="AlphaFoldDB" id="A0ABD3JUG1"/>
<dbReference type="Proteomes" id="UP001634007">
    <property type="component" value="Unassembled WGS sequence"/>
</dbReference>
<organism evidence="3 4">
    <name type="scientific">Eucalyptus globulus</name>
    <name type="common">Tasmanian blue gum</name>
    <dbReference type="NCBI Taxonomy" id="34317"/>
    <lineage>
        <taxon>Eukaryota</taxon>
        <taxon>Viridiplantae</taxon>
        <taxon>Streptophyta</taxon>
        <taxon>Embryophyta</taxon>
        <taxon>Tracheophyta</taxon>
        <taxon>Spermatophyta</taxon>
        <taxon>Magnoliopsida</taxon>
        <taxon>eudicotyledons</taxon>
        <taxon>Gunneridae</taxon>
        <taxon>Pentapetalae</taxon>
        <taxon>rosids</taxon>
        <taxon>malvids</taxon>
        <taxon>Myrtales</taxon>
        <taxon>Myrtaceae</taxon>
        <taxon>Myrtoideae</taxon>
        <taxon>Eucalypteae</taxon>
        <taxon>Eucalyptus</taxon>
    </lineage>
</organism>
<keyword evidence="4" id="KW-1185">Reference proteome</keyword>
<keyword evidence="2" id="KW-1133">Transmembrane helix</keyword>
<feature type="region of interest" description="Disordered" evidence="1">
    <location>
        <begin position="98"/>
        <end position="121"/>
    </location>
</feature>
<name>A0ABD3JUG1_EUCGL</name>
<keyword evidence="2" id="KW-0472">Membrane</keyword>
<protein>
    <submittedName>
        <fullName evidence="3">Uncharacterized protein</fullName>
    </submittedName>
</protein>
<reference evidence="3 4" key="1">
    <citation type="submission" date="2024-11" db="EMBL/GenBank/DDBJ databases">
        <title>Chromosome-level genome assembly of Eucalyptus globulus Labill. provides insights into its genome evolution.</title>
        <authorList>
            <person name="Li X."/>
        </authorList>
    </citation>
    <scope>NUCLEOTIDE SEQUENCE [LARGE SCALE GENOMIC DNA]</scope>
    <source>
        <strain evidence="3">CL2024</strain>
        <tissue evidence="3">Fresh tender leaves</tissue>
    </source>
</reference>
<comment type="caution">
    <text evidence="3">The sequence shown here is derived from an EMBL/GenBank/DDBJ whole genome shotgun (WGS) entry which is preliminary data.</text>
</comment>
<keyword evidence="2" id="KW-0812">Transmembrane</keyword>
<evidence type="ECO:0000256" key="1">
    <source>
        <dbReference type="SAM" id="MobiDB-lite"/>
    </source>
</evidence>
<feature type="compositionally biased region" description="Basic and acidic residues" evidence="1">
    <location>
        <begin position="112"/>
        <end position="121"/>
    </location>
</feature>
<evidence type="ECO:0000256" key="2">
    <source>
        <dbReference type="SAM" id="Phobius"/>
    </source>
</evidence>
<sequence>MSQLAPESPATRNAYASEVALQEHMIDEAVVYFCAIVAIFLLAVLLITGVLWLAYGSLARQHAAEVEARRQRWNQHANRDQPRHVVIFHRLEPGEPYPTHVAQPAPLPCSREGVRRPPREI</sequence>
<evidence type="ECO:0000313" key="4">
    <source>
        <dbReference type="Proteomes" id="UP001634007"/>
    </source>
</evidence>
<accession>A0ABD3JUG1</accession>
<feature type="transmembrane region" description="Helical" evidence="2">
    <location>
        <begin position="29"/>
        <end position="55"/>
    </location>
</feature>
<dbReference type="EMBL" id="JBJKBG010000007">
    <property type="protein sequence ID" value="KAL3729426.1"/>
    <property type="molecule type" value="Genomic_DNA"/>
</dbReference>